<dbReference type="AlphaFoldDB" id="A0A918QDJ5"/>
<proteinExistence type="predicted"/>
<evidence type="ECO:0000313" key="2">
    <source>
        <dbReference type="EMBL" id="GGZ39573.1"/>
    </source>
</evidence>
<name>A0A918QDJ5_9BACT</name>
<keyword evidence="1" id="KW-1133">Transmembrane helix</keyword>
<evidence type="ECO:0000256" key="1">
    <source>
        <dbReference type="SAM" id="Phobius"/>
    </source>
</evidence>
<feature type="transmembrane region" description="Helical" evidence="1">
    <location>
        <begin position="40"/>
        <end position="59"/>
    </location>
</feature>
<gene>
    <name evidence="2" type="ORF">GCM10007049_36110</name>
</gene>
<protein>
    <recommendedName>
        <fullName evidence="4">PH domain-containing protein</fullName>
    </recommendedName>
</protein>
<keyword evidence="1" id="KW-0812">Transmembrane</keyword>
<dbReference type="EMBL" id="BMWX01000009">
    <property type="protein sequence ID" value="GGZ39573.1"/>
    <property type="molecule type" value="Genomic_DNA"/>
</dbReference>
<sequence length="149" mass="17408">MIHCKPKRATYISLGIVVTILIAGLSYILHDFSSTRSFGLIFYLFSAVLLTVVILLILVKMMAGYRFITAEKDSITLRLPLRGYHRKYPLMNILAWQEDIVITNKKEFRQLTLVFEDKNSCTISNHEHTQYLEFYKYLMKKVPKKKVKA</sequence>
<evidence type="ECO:0008006" key="4">
    <source>
        <dbReference type="Google" id="ProtNLM"/>
    </source>
</evidence>
<keyword evidence="1" id="KW-0472">Membrane</keyword>
<evidence type="ECO:0000313" key="3">
    <source>
        <dbReference type="Proteomes" id="UP000619457"/>
    </source>
</evidence>
<feature type="transmembrane region" description="Helical" evidence="1">
    <location>
        <begin position="9"/>
        <end position="28"/>
    </location>
</feature>
<comment type="caution">
    <text evidence="2">The sequence shown here is derived from an EMBL/GenBank/DDBJ whole genome shotgun (WGS) entry which is preliminary data.</text>
</comment>
<dbReference type="Proteomes" id="UP000619457">
    <property type="component" value="Unassembled WGS sequence"/>
</dbReference>
<keyword evidence="3" id="KW-1185">Reference proteome</keyword>
<accession>A0A918QDJ5</accession>
<reference evidence="2" key="2">
    <citation type="submission" date="2020-09" db="EMBL/GenBank/DDBJ databases">
        <authorList>
            <person name="Sun Q."/>
            <person name="Kim S."/>
        </authorList>
    </citation>
    <scope>NUCLEOTIDE SEQUENCE</scope>
    <source>
        <strain evidence="2">KCTC 12368</strain>
    </source>
</reference>
<organism evidence="2 3">
    <name type="scientific">Echinicola pacifica</name>
    <dbReference type="NCBI Taxonomy" id="346377"/>
    <lineage>
        <taxon>Bacteria</taxon>
        <taxon>Pseudomonadati</taxon>
        <taxon>Bacteroidota</taxon>
        <taxon>Cytophagia</taxon>
        <taxon>Cytophagales</taxon>
        <taxon>Cyclobacteriaceae</taxon>
        <taxon>Echinicola</taxon>
    </lineage>
</organism>
<reference evidence="2" key="1">
    <citation type="journal article" date="2014" name="Int. J. Syst. Evol. Microbiol.">
        <title>Complete genome sequence of Corynebacterium casei LMG S-19264T (=DSM 44701T), isolated from a smear-ripened cheese.</title>
        <authorList>
            <consortium name="US DOE Joint Genome Institute (JGI-PGF)"/>
            <person name="Walter F."/>
            <person name="Albersmeier A."/>
            <person name="Kalinowski J."/>
            <person name="Ruckert C."/>
        </authorList>
    </citation>
    <scope>NUCLEOTIDE SEQUENCE</scope>
    <source>
        <strain evidence="2">KCTC 12368</strain>
    </source>
</reference>
<dbReference type="RefSeq" id="WP_018476086.1">
    <property type="nucleotide sequence ID" value="NZ_BMWX01000009.1"/>
</dbReference>